<dbReference type="Proteomes" id="UP001280581">
    <property type="component" value="Unassembled WGS sequence"/>
</dbReference>
<evidence type="ECO:0000259" key="1">
    <source>
        <dbReference type="Pfam" id="PF02373"/>
    </source>
</evidence>
<accession>A0AAN6M589</accession>
<dbReference type="EMBL" id="WVTA01000003">
    <property type="protein sequence ID" value="KAK3215157.1"/>
    <property type="molecule type" value="Genomic_DNA"/>
</dbReference>
<reference evidence="2 3" key="1">
    <citation type="submission" date="2021-02" db="EMBL/GenBank/DDBJ databases">
        <title>Genome assembly of Pseudopithomyces chartarum.</title>
        <authorList>
            <person name="Jauregui R."/>
            <person name="Singh J."/>
            <person name="Voisey C."/>
        </authorList>
    </citation>
    <scope>NUCLEOTIDE SEQUENCE [LARGE SCALE GENOMIC DNA]</scope>
    <source>
        <strain evidence="2 3">AGR01</strain>
    </source>
</reference>
<keyword evidence="3" id="KW-1185">Reference proteome</keyword>
<evidence type="ECO:0000313" key="3">
    <source>
        <dbReference type="Proteomes" id="UP001280581"/>
    </source>
</evidence>
<feature type="domain" description="JmjC" evidence="1">
    <location>
        <begin position="211"/>
        <end position="296"/>
    </location>
</feature>
<dbReference type="Gene3D" id="2.60.120.650">
    <property type="entry name" value="Cupin"/>
    <property type="match status" value="1"/>
</dbReference>
<dbReference type="AlphaFoldDB" id="A0AAN6M589"/>
<gene>
    <name evidence="2" type="ORF">GRF29_19g2395616</name>
</gene>
<evidence type="ECO:0000313" key="2">
    <source>
        <dbReference type="EMBL" id="KAK3215157.1"/>
    </source>
</evidence>
<protein>
    <recommendedName>
        <fullName evidence="1">JmjC domain-containing protein</fullName>
    </recommendedName>
</protein>
<dbReference type="Pfam" id="PF02373">
    <property type="entry name" value="JmjC"/>
    <property type="match status" value="1"/>
</dbReference>
<dbReference type="InterPro" id="IPR003347">
    <property type="entry name" value="JmjC_dom"/>
</dbReference>
<dbReference type="SUPFAM" id="SSF51197">
    <property type="entry name" value="Clavaminate synthase-like"/>
    <property type="match status" value="1"/>
</dbReference>
<name>A0AAN6M589_9PLEO</name>
<proteinExistence type="predicted"/>
<sequence>MKKNHNQTLEYVLAELPAFEHPRWQTVNDLIQLGWFFALIPKHVPGPKEQTVDKKGVKHTSRIFPADEWECPILAGDFLPCKTLPHIEAVKVKLWEEIQSQELRFSPEIKDTNTKFATALQLITSLQIKENNPVLPLNRERKSTASDTVAPIHNKNNMYGSSIVHLYSPALQYYCNKKFTVDGVKGTLNQTPHQVTIMPTGGYLETVYHQHYTVSTLFHGKKLWIVFPENLENMRTLGGVLKKLSTGDGDAVHALWREQLRELRNGIVFVQHVGETVILPPFWPHMTMSIEASLSTTSYVTKSVSFPLRLKYMHLSILANKMWPSDSQCQEHTVAFVKEFANHLCQIMKWEVEERQLATTKAQICEIWQGTRGRVTELLASISDPEIRESLGRDIHQAFVYHLEQKAHGSKECSICKQQVLDMEAPDRVHDEAHLLGSTLEHHFLKQHWN</sequence>
<comment type="caution">
    <text evidence="2">The sequence shown here is derived from an EMBL/GenBank/DDBJ whole genome shotgun (WGS) entry which is preliminary data.</text>
</comment>
<organism evidence="2 3">
    <name type="scientific">Pseudopithomyces chartarum</name>
    <dbReference type="NCBI Taxonomy" id="1892770"/>
    <lineage>
        <taxon>Eukaryota</taxon>
        <taxon>Fungi</taxon>
        <taxon>Dikarya</taxon>
        <taxon>Ascomycota</taxon>
        <taxon>Pezizomycotina</taxon>
        <taxon>Dothideomycetes</taxon>
        <taxon>Pleosporomycetidae</taxon>
        <taxon>Pleosporales</taxon>
        <taxon>Massarineae</taxon>
        <taxon>Didymosphaeriaceae</taxon>
        <taxon>Pseudopithomyces</taxon>
    </lineage>
</organism>